<comment type="similarity">
    <text evidence="2">Belongs to the cation transport ATPase (P-type) (TC 3.A.3) family. Type IIA subfamily.</text>
</comment>
<keyword evidence="15" id="KW-1185">Reference proteome</keyword>
<dbReference type="GO" id="GO:1902600">
    <property type="term" value="P:proton transmembrane transport"/>
    <property type="evidence" value="ECO:0007669"/>
    <property type="project" value="TreeGrafter"/>
</dbReference>
<dbReference type="Proteomes" id="UP000198771">
    <property type="component" value="Unassembled WGS sequence"/>
</dbReference>
<dbReference type="CDD" id="cd02080">
    <property type="entry name" value="P-type_ATPase_cation"/>
    <property type="match status" value="1"/>
</dbReference>
<dbReference type="GO" id="GO:0046872">
    <property type="term" value="F:metal ion binding"/>
    <property type="evidence" value="ECO:0007669"/>
    <property type="project" value="UniProtKB-KW"/>
</dbReference>
<dbReference type="GO" id="GO:1990573">
    <property type="term" value="P:potassium ion import across plasma membrane"/>
    <property type="evidence" value="ECO:0007669"/>
    <property type="project" value="TreeGrafter"/>
</dbReference>
<dbReference type="PRINTS" id="PR00120">
    <property type="entry name" value="HATPASE"/>
</dbReference>
<dbReference type="NCBIfam" id="TIGR01494">
    <property type="entry name" value="ATPase_P-type"/>
    <property type="match status" value="3"/>
</dbReference>
<keyword evidence="6" id="KW-0547">Nucleotide-binding</keyword>
<dbReference type="Pfam" id="PF00122">
    <property type="entry name" value="E1-E2_ATPase"/>
    <property type="match status" value="1"/>
</dbReference>
<keyword evidence="5" id="KW-0479">Metal-binding</keyword>
<dbReference type="Gene3D" id="1.20.1110.10">
    <property type="entry name" value="Calcium-transporting ATPase, transmembrane domain"/>
    <property type="match status" value="1"/>
</dbReference>
<dbReference type="SUPFAM" id="SSF56784">
    <property type="entry name" value="HAD-like"/>
    <property type="match status" value="1"/>
</dbReference>
<evidence type="ECO:0000259" key="13">
    <source>
        <dbReference type="SMART" id="SM00831"/>
    </source>
</evidence>
<dbReference type="SMART" id="SM00831">
    <property type="entry name" value="Cation_ATPase_N"/>
    <property type="match status" value="1"/>
</dbReference>
<dbReference type="SUPFAM" id="SSF81660">
    <property type="entry name" value="Metal cation-transporting ATPase, ATP-binding domain N"/>
    <property type="match status" value="1"/>
</dbReference>
<feature type="transmembrane region" description="Helical" evidence="12">
    <location>
        <begin position="754"/>
        <end position="774"/>
    </location>
</feature>
<dbReference type="PANTHER" id="PTHR43294:SF21">
    <property type="entry name" value="CATION TRANSPORTING ATPASE"/>
    <property type="match status" value="1"/>
</dbReference>
<dbReference type="Pfam" id="PF08282">
    <property type="entry name" value="Hydrolase_3"/>
    <property type="match status" value="1"/>
</dbReference>
<evidence type="ECO:0000256" key="11">
    <source>
        <dbReference type="SAM" id="MobiDB-lite"/>
    </source>
</evidence>
<keyword evidence="8" id="KW-1278">Translocase</keyword>
<evidence type="ECO:0000256" key="4">
    <source>
        <dbReference type="ARBA" id="ARBA00022692"/>
    </source>
</evidence>
<dbReference type="GO" id="GO:0005886">
    <property type="term" value="C:plasma membrane"/>
    <property type="evidence" value="ECO:0007669"/>
    <property type="project" value="UniProtKB-SubCell"/>
</dbReference>
<feature type="transmembrane region" description="Helical" evidence="12">
    <location>
        <begin position="94"/>
        <end position="110"/>
    </location>
</feature>
<name>A0A1G6EI01_9BACT</name>
<dbReference type="GO" id="GO:0016887">
    <property type="term" value="F:ATP hydrolysis activity"/>
    <property type="evidence" value="ECO:0007669"/>
    <property type="project" value="InterPro"/>
</dbReference>
<dbReference type="InterPro" id="IPR023298">
    <property type="entry name" value="ATPase_P-typ_TM_dom_sf"/>
</dbReference>
<evidence type="ECO:0000256" key="10">
    <source>
        <dbReference type="ARBA" id="ARBA00023136"/>
    </source>
</evidence>
<evidence type="ECO:0000256" key="3">
    <source>
        <dbReference type="ARBA" id="ARBA00022475"/>
    </source>
</evidence>
<dbReference type="SUPFAM" id="SSF81653">
    <property type="entry name" value="Calcium ATPase, transduction domain A"/>
    <property type="match status" value="1"/>
</dbReference>
<dbReference type="InterPro" id="IPR023214">
    <property type="entry name" value="HAD_sf"/>
</dbReference>
<feature type="transmembrane region" description="Helical" evidence="12">
    <location>
        <begin position="795"/>
        <end position="814"/>
    </location>
</feature>
<evidence type="ECO:0000256" key="2">
    <source>
        <dbReference type="ARBA" id="ARBA00005675"/>
    </source>
</evidence>
<dbReference type="InterPro" id="IPR006068">
    <property type="entry name" value="ATPase_P-typ_cation-transptr_C"/>
</dbReference>
<feature type="region of interest" description="Disordered" evidence="11">
    <location>
        <begin position="30"/>
        <end position="53"/>
    </location>
</feature>
<feature type="transmembrane region" description="Helical" evidence="12">
    <location>
        <begin position="257"/>
        <end position="276"/>
    </location>
</feature>
<dbReference type="STRING" id="617002.SAMN05660653_02862"/>
<evidence type="ECO:0000313" key="15">
    <source>
        <dbReference type="Proteomes" id="UP000198771"/>
    </source>
</evidence>
<dbReference type="EMBL" id="FMXO01000018">
    <property type="protein sequence ID" value="SDB57028.1"/>
    <property type="molecule type" value="Genomic_DNA"/>
</dbReference>
<dbReference type="Gene3D" id="2.70.150.10">
    <property type="entry name" value="Calcium-transporting ATPase, cytoplasmic transduction domain A"/>
    <property type="match status" value="1"/>
</dbReference>
<dbReference type="Pfam" id="PF13246">
    <property type="entry name" value="Cation_ATPase"/>
    <property type="match status" value="1"/>
</dbReference>
<feature type="transmembrane region" description="Helical" evidence="12">
    <location>
        <begin position="713"/>
        <end position="734"/>
    </location>
</feature>
<dbReference type="InterPro" id="IPR036412">
    <property type="entry name" value="HAD-like_sf"/>
</dbReference>
<dbReference type="PRINTS" id="PR00119">
    <property type="entry name" value="CATATPASE"/>
</dbReference>
<dbReference type="PANTHER" id="PTHR43294">
    <property type="entry name" value="SODIUM/POTASSIUM-TRANSPORTING ATPASE SUBUNIT ALPHA"/>
    <property type="match status" value="1"/>
</dbReference>
<dbReference type="SFLD" id="SFLDS00003">
    <property type="entry name" value="Haloacid_Dehalogenase"/>
    <property type="match status" value="1"/>
</dbReference>
<comment type="subcellular location">
    <subcellularLocation>
        <location evidence="1">Cell membrane</location>
        <topology evidence="1">Multi-pass membrane protein</topology>
    </subcellularLocation>
</comment>
<evidence type="ECO:0000256" key="12">
    <source>
        <dbReference type="SAM" id="Phobius"/>
    </source>
</evidence>
<evidence type="ECO:0000256" key="8">
    <source>
        <dbReference type="ARBA" id="ARBA00022967"/>
    </source>
</evidence>
<dbReference type="Pfam" id="PF00689">
    <property type="entry name" value="Cation_ATPase_C"/>
    <property type="match status" value="1"/>
</dbReference>
<dbReference type="GO" id="GO:0030007">
    <property type="term" value="P:intracellular potassium ion homeostasis"/>
    <property type="evidence" value="ECO:0007669"/>
    <property type="project" value="TreeGrafter"/>
</dbReference>
<dbReference type="Pfam" id="PF00690">
    <property type="entry name" value="Cation_ATPase_N"/>
    <property type="match status" value="1"/>
</dbReference>
<dbReference type="OrthoDB" id="9763278at2"/>
<evidence type="ECO:0000256" key="9">
    <source>
        <dbReference type="ARBA" id="ARBA00022989"/>
    </source>
</evidence>
<accession>A0A1G6EI01</accession>
<evidence type="ECO:0000256" key="7">
    <source>
        <dbReference type="ARBA" id="ARBA00022840"/>
    </source>
</evidence>
<feature type="transmembrane region" description="Helical" evidence="12">
    <location>
        <begin position="66"/>
        <end position="88"/>
    </location>
</feature>
<keyword evidence="7" id="KW-0067">ATP-binding</keyword>
<feature type="compositionally biased region" description="Basic and acidic residues" evidence="11">
    <location>
        <begin position="1"/>
        <end position="17"/>
    </location>
</feature>
<dbReference type="Gene3D" id="3.40.1110.10">
    <property type="entry name" value="Calcium-transporting ATPase, cytoplasmic domain N"/>
    <property type="match status" value="1"/>
</dbReference>
<keyword evidence="9 12" id="KW-1133">Transmembrane helix</keyword>
<dbReference type="InterPro" id="IPR023299">
    <property type="entry name" value="ATPase_P-typ_cyto_dom_N"/>
</dbReference>
<keyword evidence="10 12" id="KW-0472">Membrane</keyword>
<feature type="transmembrane region" description="Helical" evidence="12">
    <location>
        <begin position="896"/>
        <end position="913"/>
    </location>
</feature>
<dbReference type="SFLD" id="SFLDF00027">
    <property type="entry name" value="p-type_atpase"/>
    <property type="match status" value="1"/>
</dbReference>
<dbReference type="InterPro" id="IPR001757">
    <property type="entry name" value="P_typ_ATPase"/>
</dbReference>
<dbReference type="AlphaFoldDB" id="A0A1G6EI01"/>
<feature type="region of interest" description="Disordered" evidence="11">
    <location>
        <begin position="1"/>
        <end position="20"/>
    </location>
</feature>
<dbReference type="Gene3D" id="3.40.50.1000">
    <property type="entry name" value="HAD superfamily/HAD-like"/>
    <property type="match status" value="1"/>
</dbReference>
<dbReference type="FunFam" id="2.70.150.10:FF:000016">
    <property type="entry name" value="Calcium-transporting P-type ATPase putative"/>
    <property type="match status" value="1"/>
</dbReference>
<keyword evidence="3" id="KW-1003">Cell membrane</keyword>
<dbReference type="SUPFAM" id="SSF81665">
    <property type="entry name" value="Calcium ATPase, transmembrane domain M"/>
    <property type="match status" value="1"/>
</dbReference>
<dbReference type="InterPro" id="IPR008250">
    <property type="entry name" value="ATPase_P-typ_transduc_dom_A_sf"/>
</dbReference>
<keyword evidence="4 12" id="KW-0812">Transmembrane</keyword>
<dbReference type="InterPro" id="IPR059000">
    <property type="entry name" value="ATPase_P-type_domA"/>
</dbReference>
<dbReference type="SFLD" id="SFLDG00002">
    <property type="entry name" value="C1.7:_P-type_atpase_like"/>
    <property type="match status" value="1"/>
</dbReference>
<gene>
    <name evidence="14" type="ORF">SAMN05660653_02862</name>
</gene>
<dbReference type="GO" id="GO:0006883">
    <property type="term" value="P:intracellular sodium ion homeostasis"/>
    <property type="evidence" value="ECO:0007669"/>
    <property type="project" value="TreeGrafter"/>
</dbReference>
<feature type="transmembrane region" description="Helical" evidence="12">
    <location>
        <begin position="856"/>
        <end position="876"/>
    </location>
</feature>
<feature type="transmembrane region" description="Helical" evidence="12">
    <location>
        <begin position="826"/>
        <end position="844"/>
    </location>
</feature>
<reference evidence="14 15" key="1">
    <citation type="submission" date="2016-10" db="EMBL/GenBank/DDBJ databases">
        <authorList>
            <person name="de Groot N.N."/>
        </authorList>
    </citation>
    <scope>NUCLEOTIDE SEQUENCE [LARGE SCALE GENOMIC DNA]</scope>
    <source>
        <strain evidence="14 15">ASO4-2</strain>
    </source>
</reference>
<evidence type="ECO:0000256" key="5">
    <source>
        <dbReference type="ARBA" id="ARBA00022723"/>
    </source>
</evidence>
<protein>
    <submittedName>
        <fullName evidence="14">Potassium and/or sodium efflux P-type ATPase</fullName>
    </submittedName>
</protein>
<dbReference type="InterPro" id="IPR044492">
    <property type="entry name" value="P_typ_ATPase_HD_dom"/>
</dbReference>
<dbReference type="PROSITE" id="PS00154">
    <property type="entry name" value="ATPASE_E1_E2"/>
    <property type="match status" value="1"/>
</dbReference>
<feature type="domain" description="Cation-transporting P-type ATPase N-terminal" evidence="13">
    <location>
        <begin position="17"/>
        <end position="90"/>
    </location>
</feature>
<feature type="transmembrane region" description="Helical" evidence="12">
    <location>
        <begin position="288"/>
        <end position="312"/>
    </location>
</feature>
<dbReference type="InterPro" id="IPR018303">
    <property type="entry name" value="ATPase_P-typ_P_site"/>
</dbReference>
<dbReference type="InterPro" id="IPR004014">
    <property type="entry name" value="ATPase_P-typ_cation-transptr_N"/>
</dbReference>
<organism evidence="14 15">
    <name type="scientific">Desulfonatronum thiosulfatophilum</name>
    <dbReference type="NCBI Taxonomy" id="617002"/>
    <lineage>
        <taxon>Bacteria</taxon>
        <taxon>Pseudomonadati</taxon>
        <taxon>Thermodesulfobacteriota</taxon>
        <taxon>Desulfovibrionia</taxon>
        <taxon>Desulfovibrionales</taxon>
        <taxon>Desulfonatronaceae</taxon>
        <taxon>Desulfonatronum</taxon>
    </lineage>
</organism>
<sequence length="927" mass="100475">MKNETPQHSEKKTEKTPWHSFSISEVLERLESDTKGLSASEADSRLEKYGPNELPQTKGRSALMRFLAQFNNVLIYLLLAAAVITGLLAEWLDMGVILGVVLVNAMIGFIQEGKAEKSLDSIRNMLSPSAVVLRDGKKKEIEAKELVPGDVILLNAGDKIPADIRLFKSRDLQIEEAALTGESVPVEKDTEPVDKDDSLGDRSSMAFSGTMVAYGQGRGLVVGTGSDTEIGRISEMLSDVETLTTPLLKQLGRFGNILSVAIIAMAGVTFAFGYFFQGFAPGEMFMAAVGLAVAAIPEGLPAIVTITLAIGVQRMAKRNAIIRHLPAVETLGSVSVICTDKTGTLTRNEMTVQTLRTRDRTVTLSGVGYAPEGDFQLDDEKFDPRQEKGPILDLLRFGLLCNEAEVTKTDGNWKAQGAPTESALITAALKAGLDQEEENDQYERLDAIPFSSEQKFMATLHRHSESGGLIILKGAPEKVLERCSTQRTEDGDESLDPSFWEDEEQKIASKGQRLLGLAIRPLDNGQDKLNMDDVAEGFIFLGLYGIIDPPRDEAVQAAEKLIGDCESMEDCDSAGIRVKMITGDHVVTATAIGLQLGIGDGKTALTGKDIESMSDEQLQEQIPDVDIFARVSPEHKLRIVTALQAKDKIVAMTGDGVNDAPALKRADVGVAMGQSGTEAAKESSDMVLADDNFASIANAVEEGRTVYDNIKKAILFILPTNGGQALVVIAAIFLGIGAAGAGGEFALPISPPQILWINMVTAVSLALALAFEPAESNVMRRPPRKADEPLVSRFLLWRISFVSLLLTIGALGHYVYMLGGNASQDLAATVAINTLVFGQVCYLFNSRFIFESSMRLTAFTGSTAVLWSILVLAVLQLGFTYAPPMQFLFRTEAVDLTTWLRIFVFGVVLFLLVEGEKYLMRRYTDAR</sequence>
<evidence type="ECO:0000256" key="6">
    <source>
        <dbReference type="ARBA" id="ARBA00022741"/>
    </source>
</evidence>
<dbReference type="GO" id="GO:0036376">
    <property type="term" value="P:sodium ion export across plasma membrane"/>
    <property type="evidence" value="ECO:0007669"/>
    <property type="project" value="TreeGrafter"/>
</dbReference>
<evidence type="ECO:0000313" key="14">
    <source>
        <dbReference type="EMBL" id="SDB57028.1"/>
    </source>
</evidence>
<dbReference type="GO" id="GO:0005391">
    <property type="term" value="F:P-type sodium:potassium-exchanging transporter activity"/>
    <property type="evidence" value="ECO:0007669"/>
    <property type="project" value="TreeGrafter"/>
</dbReference>
<dbReference type="InterPro" id="IPR050510">
    <property type="entry name" value="Cation_transp_ATPase_P-type"/>
</dbReference>
<dbReference type="GO" id="GO:0005524">
    <property type="term" value="F:ATP binding"/>
    <property type="evidence" value="ECO:0007669"/>
    <property type="project" value="UniProtKB-KW"/>
</dbReference>
<evidence type="ECO:0000256" key="1">
    <source>
        <dbReference type="ARBA" id="ARBA00004651"/>
    </source>
</evidence>
<proteinExistence type="inferred from homology"/>